<name>A0ABY7MNV1_9BRAD</name>
<evidence type="ECO:0000313" key="1">
    <source>
        <dbReference type="EMBL" id="WBL79239.1"/>
    </source>
</evidence>
<sequence length="157" mass="17664">MFASNYQIVVCDDPFRPLENEENWDAEKARQGFAGVSAFRMIGTEADLNDHWVELVSSDQPPSSDDWQRITCVHFHSGSGRIHVMSVIDSDPPISADIERGDYAVYVAGQNLGVDQLSLGETAKLSDAEIAERKDIEWYRLFLVTGKPEFEGRLVDR</sequence>
<organism evidence="1 2">
    <name type="scientific">Bradyrhizobium xenonodulans</name>
    <dbReference type="NCBI Taxonomy" id="2736875"/>
    <lineage>
        <taxon>Bacteria</taxon>
        <taxon>Pseudomonadati</taxon>
        <taxon>Pseudomonadota</taxon>
        <taxon>Alphaproteobacteria</taxon>
        <taxon>Hyphomicrobiales</taxon>
        <taxon>Nitrobacteraceae</taxon>
        <taxon>Bradyrhizobium</taxon>
    </lineage>
</organism>
<proteinExistence type="predicted"/>
<dbReference type="InterPro" id="IPR038691">
    <property type="entry name" value="ComJ_sf"/>
</dbReference>
<gene>
    <name evidence="1" type="ORF">I3J27_02090</name>
</gene>
<dbReference type="EMBL" id="CP089391">
    <property type="protein sequence ID" value="WBL79239.1"/>
    <property type="molecule type" value="Genomic_DNA"/>
</dbReference>
<keyword evidence="2" id="KW-1185">Reference proteome</keyword>
<evidence type="ECO:0000313" key="2">
    <source>
        <dbReference type="Proteomes" id="UP001179614"/>
    </source>
</evidence>
<dbReference type="RefSeq" id="WP_270164687.1">
    <property type="nucleotide sequence ID" value="NZ_CP089391.1"/>
</dbReference>
<dbReference type="Gene3D" id="2.60.34.30">
    <property type="entry name" value="Competence, DNA-entry nuclease inhibitor, ComJ"/>
    <property type="match status" value="1"/>
</dbReference>
<protein>
    <submittedName>
        <fullName evidence="1">Uncharacterized protein</fullName>
    </submittedName>
</protein>
<reference evidence="1" key="1">
    <citation type="submission" date="2021-12" db="EMBL/GenBank/DDBJ databases">
        <title>Bradyrhizobium xenonodulans sp. nov.</title>
        <authorList>
            <person name="Claassens R."/>
            <person name="Venter S.N."/>
            <person name="Beukes C.W."/>
            <person name="Stepkowski T."/>
            <person name="Steenkamp E.T."/>
        </authorList>
    </citation>
    <scope>NUCLEOTIDE SEQUENCE</scope>
    <source>
        <strain evidence="1">14AB</strain>
    </source>
</reference>
<accession>A0ABY7MNV1</accession>
<dbReference type="Proteomes" id="UP001179614">
    <property type="component" value="Chromosome"/>
</dbReference>